<gene>
    <name evidence="1" type="ORF">SAMN02910411_0524</name>
</gene>
<dbReference type="EMBL" id="OBMR01000016">
    <property type="protein sequence ID" value="SOC17783.1"/>
    <property type="molecule type" value="Genomic_DNA"/>
</dbReference>
<evidence type="ECO:0000313" key="2">
    <source>
        <dbReference type="Proteomes" id="UP000219563"/>
    </source>
</evidence>
<name>A0A285T8L7_9FIRM</name>
<organism evidence="1 2">
    <name type="scientific">Pseudobutyrivibrio ruminis DSM 9787</name>
    <dbReference type="NCBI Taxonomy" id="1123011"/>
    <lineage>
        <taxon>Bacteria</taxon>
        <taxon>Bacillati</taxon>
        <taxon>Bacillota</taxon>
        <taxon>Clostridia</taxon>
        <taxon>Lachnospirales</taxon>
        <taxon>Lachnospiraceae</taxon>
        <taxon>Pseudobutyrivibrio</taxon>
    </lineage>
</organism>
<sequence>MEQRMTAKYIFDSLLTNYDNELVIKKYSWLRNKVINGAIKQGRPNVCTELYIDLEEAVKAKQIDDVGFELIYYYLKFLSGRFLFVVDPNWDYEYVITFTFCCYINSKQLAMAIKTIEEVLEILLPDYSKYIKVGTEICEPFSHTFRKTNLKVKTMNERLTSDEQLKVIKIVVGDLSTLSVSPNDKDDYFRYVYIFRSFGMKVLTLCSRDEDLYKNTMNMASKDYEVYKNCTVRDYDYCLWAFIAIIIRQMIAEESCKDIEGLSKIYEKKTVC</sequence>
<reference evidence="1 2" key="1">
    <citation type="submission" date="2017-08" db="EMBL/GenBank/DDBJ databases">
        <authorList>
            <person name="de Groot N.N."/>
        </authorList>
    </citation>
    <scope>NUCLEOTIDE SEQUENCE [LARGE SCALE GENOMIC DNA]</scope>
    <source>
        <strain evidence="1 2">DSM 9787</strain>
    </source>
</reference>
<accession>A0A285T8L7</accession>
<dbReference type="AlphaFoldDB" id="A0A285T8L7"/>
<protein>
    <submittedName>
        <fullName evidence="1">Uncharacterized protein</fullName>
    </submittedName>
</protein>
<dbReference type="Proteomes" id="UP000219563">
    <property type="component" value="Unassembled WGS sequence"/>
</dbReference>
<dbReference type="RefSeq" id="WP_097077280.1">
    <property type="nucleotide sequence ID" value="NZ_OBMR01000016.1"/>
</dbReference>
<proteinExistence type="predicted"/>
<evidence type="ECO:0000313" key="1">
    <source>
        <dbReference type="EMBL" id="SOC17783.1"/>
    </source>
</evidence>